<proteinExistence type="predicted"/>
<accession>A0A4Y7ST19</accession>
<comment type="caution">
    <text evidence="2">The sequence shown here is derived from an EMBL/GenBank/DDBJ whole genome shotgun (WGS) entry which is preliminary data.</text>
</comment>
<dbReference type="EMBL" id="QPFP01000061">
    <property type="protein sequence ID" value="TEB25016.1"/>
    <property type="molecule type" value="Genomic_DNA"/>
</dbReference>
<name>A0A4Y7ST19_COPMI</name>
<dbReference type="AlphaFoldDB" id="A0A4Y7ST19"/>
<feature type="compositionally biased region" description="Polar residues" evidence="1">
    <location>
        <begin position="35"/>
        <end position="51"/>
    </location>
</feature>
<gene>
    <name evidence="2" type="ORF">FA13DRAFT_1777642</name>
</gene>
<sequence length="431" mass="45593">MPAPVAPTKHLSSPPADSHKDPSKIAKADNKDAVGNSNQSKPTITAQSTSGHRLVAPPPPSTRGAIMTSGTTPDASNKEVASPPRPANVSVGNSTLTPRDENIKTPADSKLRGPIFTGCNAIVDALNSATQENYDGTRSRPVLQPISKVDPVEPGAKKATVIPPSPSRQGAGTQALPAPPLPYRKPPVPRAPPAPAPLSPPHDKSSATQALPAPPLPYRPRGAQAANRAPPLPYRKVPTISTAPPPPRYKVQEGPVPVGTSGEIPSTQQAPRVVRSDFKARKTITFEIMIKVEEDDDTALLRTVQGSDSELDKESYVSDELSDEEIYGGGIVAWIQSVREAESSRMETHQRNTLLKSRKTNKRQTKLSATNHSKPLRKIASRAIAVALMSGTPAQGPVQQSSSSAGTEASNTQQILAKHLATLSPFSGPFM</sequence>
<feature type="compositionally biased region" description="Basic and acidic residues" evidence="1">
    <location>
        <begin position="98"/>
        <end position="111"/>
    </location>
</feature>
<feature type="region of interest" description="Disordered" evidence="1">
    <location>
        <begin position="131"/>
        <end position="272"/>
    </location>
</feature>
<reference evidence="2 3" key="1">
    <citation type="journal article" date="2019" name="Nat. Ecol. Evol.">
        <title>Megaphylogeny resolves global patterns of mushroom evolution.</title>
        <authorList>
            <person name="Varga T."/>
            <person name="Krizsan K."/>
            <person name="Foldi C."/>
            <person name="Dima B."/>
            <person name="Sanchez-Garcia M."/>
            <person name="Sanchez-Ramirez S."/>
            <person name="Szollosi G.J."/>
            <person name="Szarkandi J.G."/>
            <person name="Papp V."/>
            <person name="Albert L."/>
            <person name="Andreopoulos W."/>
            <person name="Angelini C."/>
            <person name="Antonin V."/>
            <person name="Barry K.W."/>
            <person name="Bougher N.L."/>
            <person name="Buchanan P."/>
            <person name="Buyck B."/>
            <person name="Bense V."/>
            <person name="Catcheside P."/>
            <person name="Chovatia M."/>
            <person name="Cooper J."/>
            <person name="Damon W."/>
            <person name="Desjardin D."/>
            <person name="Finy P."/>
            <person name="Geml J."/>
            <person name="Haridas S."/>
            <person name="Hughes K."/>
            <person name="Justo A."/>
            <person name="Karasinski D."/>
            <person name="Kautmanova I."/>
            <person name="Kiss B."/>
            <person name="Kocsube S."/>
            <person name="Kotiranta H."/>
            <person name="LaButti K.M."/>
            <person name="Lechner B.E."/>
            <person name="Liimatainen K."/>
            <person name="Lipzen A."/>
            <person name="Lukacs Z."/>
            <person name="Mihaltcheva S."/>
            <person name="Morgado L.N."/>
            <person name="Niskanen T."/>
            <person name="Noordeloos M.E."/>
            <person name="Ohm R.A."/>
            <person name="Ortiz-Santana B."/>
            <person name="Ovrebo C."/>
            <person name="Racz N."/>
            <person name="Riley R."/>
            <person name="Savchenko A."/>
            <person name="Shiryaev A."/>
            <person name="Soop K."/>
            <person name="Spirin V."/>
            <person name="Szebenyi C."/>
            <person name="Tomsovsky M."/>
            <person name="Tulloss R.E."/>
            <person name="Uehling J."/>
            <person name="Grigoriev I.V."/>
            <person name="Vagvolgyi C."/>
            <person name="Papp T."/>
            <person name="Martin F.M."/>
            <person name="Miettinen O."/>
            <person name="Hibbett D.S."/>
            <person name="Nagy L.G."/>
        </authorList>
    </citation>
    <scope>NUCLEOTIDE SEQUENCE [LARGE SCALE GENOMIC DNA]</scope>
    <source>
        <strain evidence="2 3">FP101781</strain>
    </source>
</reference>
<feature type="compositionally biased region" description="Polar residues" evidence="1">
    <location>
        <begin position="397"/>
        <end position="412"/>
    </location>
</feature>
<feature type="region of interest" description="Disordered" evidence="1">
    <location>
        <begin position="391"/>
        <end position="412"/>
    </location>
</feature>
<feature type="compositionally biased region" description="Basic and acidic residues" evidence="1">
    <location>
        <begin position="17"/>
        <end position="32"/>
    </location>
</feature>
<evidence type="ECO:0000256" key="1">
    <source>
        <dbReference type="SAM" id="MobiDB-lite"/>
    </source>
</evidence>
<feature type="compositionally biased region" description="Pro residues" evidence="1">
    <location>
        <begin position="177"/>
        <end position="200"/>
    </location>
</feature>
<organism evidence="2 3">
    <name type="scientific">Coprinellus micaceus</name>
    <name type="common">Glistening ink-cap mushroom</name>
    <name type="synonym">Coprinus micaceus</name>
    <dbReference type="NCBI Taxonomy" id="71717"/>
    <lineage>
        <taxon>Eukaryota</taxon>
        <taxon>Fungi</taxon>
        <taxon>Dikarya</taxon>
        <taxon>Basidiomycota</taxon>
        <taxon>Agaricomycotina</taxon>
        <taxon>Agaricomycetes</taxon>
        <taxon>Agaricomycetidae</taxon>
        <taxon>Agaricales</taxon>
        <taxon>Agaricineae</taxon>
        <taxon>Psathyrellaceae</taxon>
        <taxon>Coprinellus</taxon>
    </lineage>
</organism>
<dbReference type="Proteomes" id="UP000298030">
    <property type="component" value="Unassembled WGS sequence"/>
</dbReference>
<evidence type="ECO:0000313" key="2">
    <source>
        <dbReference type="EMBL" id="TEB25016.1"/>
    </source>
</evidence>
<feature type="region of interest" description="Disordered" evidence="1">
    <location>
        <begin position="1"/>
        <end position="114"/>
    </location>
</feature>
<keyword evidence="3" id="KW-1185">Reference proteome</keyword>
<protein>
    <submittedName>
        <fullName evidence="2">Uncharacterized protein</fullName>
    </submittedName>
</protein>
<evidence type="ECO:0000313" key="3">
    <source>
        <dbReference type="Proteomes" id="UP000298030"/>
    </source>
</evidence>